<reference evidence="2 3" key="1">
    <citation type="submission" date="2023-09" db="EMBL/GenBank/DDBJ databases">
        <title>Streptomyces sp. nov.: A antagonism against Alternaria gaisen Producing Streptochlin, Isolated from Tamarix root soil.</title>
        <authorList>
            <person name="Chen Y."/>
        </authorList>
    </citation>
    <scope>NUCLEOTIDE SEQUENCE [LARGE SCALE GENOMIC DNA]</scope>
    <source>
        <strain evidence="2 3">TRM76323</strain>
    </source>
</reference>
<feature type="coiled-coil region" evidence="1">
    <location>
        <begin position="28"/>
        <end position="65"/>
    </location>
</feature>
<evidence type="ECO:0000256" key="1">
    <source>
        <dbReference type="SAM" id="Coils"/>
    </source>
</evidence>
<keyword evidence="1" id="KW-0175">Coiled coil</keyword>
<dbReference type="Proteomes" id="UP001250181">
    <property type="component" value="Unassembled WGS sequence"/>
</dbReference>
<dbReference type="EMBL" id="JAWCTQ010000016">
    <property type="protein sequence ID" value="MDT9683400.1"/>
    <property type="molecule type" value="Genomic_DNA"/>
</dbReference>
<evidence type="ECO:0000313" key="3">
    <source>
        <dbReference type="Proteomes" id="UP001250181"/>
    </source>
</evidence>
<dbReference type="RefSeq" id="WP_315878474.1">
    <property type="nucleotide sequence ID" value="NZ_JAWCTQ010000016.1"/>
</dbReference>
<gene>
    <name evidence="2" type="ORF">RND61_15230</name>
</gene>
<sequence length="69" mass="8204">MPKAIYDKSTGFTRIERSPEEQLVIENRKALKQARIRAEELVNKLQRQSDYYDRLIKDIENAKENNPIQ</sequence>
<evidence type="ECO:0000313" key="2">
    <source>
        <dbReference type="EMBL" id="MDT9683400.1"/>
    </source>
</evidence>
<comment type="caution">
    <text evidence="2">The sequence shown here is derived from an EMBL/GenBank/DDBJ whole genome shotgun (WGS) entry which is preliminary data.</text>
</comment>
<accession>A0ABU3QKU7</accession>
<organism evidence="2 3">
    <name type="scientific">Streptomyces tamarix</name>
    <dbReference type="NCBI Taxonomy" id="3078565"/>
    <lineage>
        <taxon>Bacteria</taxon>
        <taxon>Bacillati</taxon>
        <taxon>Actinomycetota</taxon>
        <taxon>Actinomycetes</taxon>
        <taxon>Kitasatosporales</taxon>
        <taxon>Streptomycetaceae</taxon>
        <taxon>Streptomyces</taxon>
    </lineage>
</organism>
<proteinExistence type="predicted"/>
<protein>
    <submittedName>
        <fullName evidence="2">Uncharacterized protein</fullName>
    </submittedName>
</protein>
<keyword evidence="3" id="KW-1185">Reference proteome</keyword>
<name>A0ABU3QKU7_9ACTN</name>